<reference evidence="5" key="1">
    <citation type="submission" date="2023-07" db="EMBL/GenBank/DDBJ databases">
        <title>Chryseobacterium sp. strain PBS4-4 Genome sequencing and assembly.</title>
        <authorList>
            <person name="Jung Y."/>
        </authorList>
    </citation>
    <scope>NUCLEOTIDE SEQUENCE [LARGE SCALE GENOMIC DNA]</scope>
    <source>
        <strain evidence="5">PBS4-4</strain>
    </source>
</reference>
<gene>
    <name evidence="4" type="ORF">NZ698_05550</name>
</gene>
<accession>A0ABT2W5J0</accession>
<dbReference type="Pfam" id="PF18962">
    <property type="entry name" value="Por_Secre_tail"/>
    <property type="match status" value="1"/>
</dbReference>
<evidence type="ECO:0000256" key="1">
    <source>
        <dbReference type="ARBA" id="ARBA00022729"/>
    </source>
</evidence>
<feature type="domain" description="Secretion system C-terminal sorting" evidence="3">
    <location>
        <begin position="150"/>
        <end position="216"/>
    </location>
</feature>
<evidence type="ECO:0000313" key="4">
    <source>
        <dbReference type="EMBL" id="MCU7616654.1"/>
    </source>
</evidence>
<evidence type="ECO:0000256" key="2">
    <source>
        <dbReference type="SAM" id="SignalP"/>
    </source>
</evidence>
<dbReference type="NCBIfam" id="TIGR04183">
    <property type="entry name" value="Por_Secre_tail"/>
    <property type="match status" value="1"/>
</dbReference>
<dbReference type="Proteomes" id="UP001208649">
    <property type="component" value="Unassembled WGS sequence"/>
</dbReference>
<sequence>MKKTLFFFTILSTTLGYAQTTINSFLGDWNQSDGKLLKITALSNNEGNTKARYDYGTYYYNSNFPNPSQYNYVVVYNPANNTITFTYISQYVDYIQYTTYYQYSYNVTNISQSQMTLTNSINGEVLTYTKGILGTSDLSKSSKQVILAENPVKDELILKLGDGVDQIPVKIYNLEGKLLKKIMYSEKKPTDVSDLAKGIYILEIQNKNQSSTIKMIKD</sequence>
<protein>
    <submittedName>
        <fullName evidence="4">T9SS type A sorting domain-containing protein</fullName>
    </submittedName>
</protein>
<evidence type="ECO:0000313" key="5">
    <source>
        <dbReference type="Proteomes" id="UP001208649"/>
    </source>
</evidence>
<feature type="signal peptide" evidence="2">
    <location>
        <begin position="1"/>
        <end position="18"/>
    </location>
</feature>
<keyword evidence="5" id="KW-1185">Reference proteome</keyword>
<comment type="caution">
    <text evidence="4">The sequence shown here is derived from an EMBL/GenBank/DDBJ whole genome shotgun (WGS) entry which is preliminary data.</text>
</comment>
<name>A0ABT2W5J0_9FLAO</name>
<dbReference type="RefSeq" id="WP_263002090.1">
    <property type="nucleotide sequence ID" value="NZ_JAOTEM010000001.1"/>
</dbReference>
<evidence type="ECO:0000259" key="3">
    <source>
        <dbReference type="Pfam" id="PF18962"/>
    </source>
</evidence>
<dbReference type="EMBL" id="JAOTEM010000001">
    <property type="protein sequence ID" value="MCU7616654.1"/>
    <property type="molecule type" value="Genomic_DNA"/>
</dbReference>
<keyword evidence="1 2" id="KW-0732">Signal</keyword>
<feature type="chain" id="PRO_5046979530" evidence="2">
    <location>
        <begin position="19"/>
        <end position="218"/>
    </location>
</feature>
<organism evidence="4 5">
    <name type="scientific">Chryseobacterium edaphi</name>
    <dbReference type="NCBI Taxonomy" id="2976532"/>
    <lineage>
        <taxon>Bacteria</taxon>
        <taxon>Pseudomonadati</taxon>
        <taxon>Bacteroidota</taxon>
        <taxon>Flavobacteriia</taxon>
        <taxon>Flavobacteriales</taxon>
        <taxon>Weeksellaceae</taxon>
        <taxon>Chryseobacterium group</taxon>
        <taxon>Chryseobacterium</taxon>
    </lineage>
</organism>
<proteinExistence type="predicted"/>
<dbReference type="InterPro" id="IPR026444">
    <property type="entry name" value="Secre_tail"/>
</dbReference>